<evidence type="ECO:0000256" key="6">
    <source>
        <dbReference type="PROSITE-ProRule" id="PRU00176"/>
    </source>
</evidence>
<comment type="catalytic activity">
    <reaction evidence="5">
        <text>uridine(54) in tRNA + S-adenosyl-L-methionine = 5-methyluridine(54) in tRNA + S-adenosyl-L-homocysteine + H(+)</text>
        <dbReference type="Rhea" id="RHEA:42712"/>
        <dbReference type="Rhea" id="RHEA-COMP:10167"/>
        <dbReference type="Rhea" id="RHEA-COMP:10193"/>
        <dbReference type="ChEBI" id="CHEBI:15378"/>
        <dbReference type="ChEBI" id="CHEBI:57856"/>
        <dbReference type="ChEBI" id="CHEBI:59789"/>
        <dbReference type="ChEBI" id="CHEBI:65315"/>
        <dbReference type="ChEBI" id="CHEBI:74447"/>
        <dbReference type="EC" id="2.1.1.35"/>
    </reaction>
    <physiologicalReaction direction="left-to-right" evidence="5">
        <dbReference type="Rhea" id="RHEA:42713"/>
    </physiologicalReaction>
</comment>
<name>A0A7I4YUE7_HAECO</name>
<sequence>MENNDNDDSSERGNEIPGLDQNRIHISPVPKFFGFKQFKKLLEKHLSGISIGKIRQMKFDAYVTFKSAEDAQQAISKLDGLAVKKAVLKAQLAQTDRKTFLPEHAQPGKAKTARESVTKLADLPYEEQLSQKTKTSLRACERLLAEMKKANVDDVNQLRSAELLKQIRPSPITTGYRNKCEFTIGLTCEKKVCVGFVGGRFSNNEHYIIPIDDVDNITEMTKKIVKAVTNYVQASGLPPFDEFSRVGVWKMLTVRHFGGDVMLILTVNPLEDRVEEEKLKQNFCSRFLNSSTFLEDGFRVTSLYWHSLANCSDVADYEHIGGTPYIYETVLGCRFRVSPSAFFQTNSRAAAVLYKTVGEASGLATSRQQSMECDTEDSEIRPKRLKLDESSSETSTIGGTNDDKDESLRSETQNSTKARPTILLDICCGTGTIGQCVLKEFKKDNDIFCVGIDVVEAAIMDAKENAKGNGMGNDECCYIAGKAEEVFPSLRFSLPPGVNLVHSNVVGVLDPPRCGVHDKVVLGCRMMETLRRLVFVSCDPAAAMKNIVDLCRPTSKKFAGRPFKIVSITPVDMFPQTPHIEWVVTMER</sequence>
<keyword evidence="3 7" id="KW-0949">S-adenosyl-L-methionine</keyword>
<dbReference type="CDD" id="cd02440">
    <property type="entry name" value="AdoMet_MTases"/>
    <property type="match status" value="1"/>
</dbReference>
<evidence type="ECO:0000256" key="3">
    <source>
        <dbReference type="ARBA" id="ARBA00022691"/>
    </source>
</evidence>
<protein>
    <recommendedName>
        <fullName evidence="4">tRNA (uracil(54)-C(5))-methyltransferase</fullName>
        <ecNumber evidence="4">2.1.1.35</ecNumber>
    </recommendedName>
</protein>
<dbReference type="InterPro" id="IPR029063">
    <property type="entry name" value="SAM-dependent_MTases_sf"/>
</dbReference>
<dbReference type="InterPro" id="IPR030391">
    <property type="entry name" value="MeTrfase_TrmA_CS"/>
</dbReference>
<evidence type="ECO:0000313" key="10">
    <source>
        <dbReference type="Proteomes" id="UP000025227"/>
    </source>
</evidence>
<evidence type="ECO:0000256" key="8">
    <source>
        <dbReference type="SAM" id="MobiDB-lite"/>
    </source>
</evidence>
<dbReference type="EC" id="2.1.1.35" evidence="4"/>
<evidence type="ECO:0000313" key="11">
    <source>
        <dbReference type="WBParaSite" id="HCON_00145990-00001"/>
    </source>
</evidence>
<comment type="similarity">
    <text evidence="7">Belongs to the class I-like SAM-binding methyltransferase superfamily. RNA M5U methyltransferase family.</text>
</comment>
<dbReference type="PANTHER" id="PTHR45904:SF2">
    <property type="entry name" value="TRNA (URACIL-5-)-METHYLTRANSFERASE HOMOLOG A"/>
    <property type="match status" value="1"/>
</dbReference>
<dbReference type="WBParaSite" id="HCON_00145990-00001">
    <property type="protein sequence ID" value="HCON_00145990-00001"/>
    <property type="gene ID" value="HCON_00145990"/>
</dbReference>
<evidence type="ECO:0000259" key="9">
    <source>
        <dbReference type="PROSITE" id="PS50102"/>
    </source>
</evidence>
<dbReference type="Pfam" id="PF13847">
    <property type="entry name" value="Methyltransf_31"/>
    <property type="match status" value="1"/>
</dbReference>
<comment type="caution">
    <text evidence="7">Lacks conserved residue(s) required for the propagation of feature annotation.</text>
</comment>
<keyword evidence="6" id="KW-0694">RNA-binding</keyword>
<dbReference type="InterPro" id="IPR035979">
    <property type="entry name" value="RBD_domain_sf"/>
</dbReference>
<keyword evidence="10" id="KW-1185">Reference proteome</keyword>
<dbReference type="Gene3D" id="3.40.50.150">
    <property type="entry name" value="Vaccinia Virus protein VP39"/>
    <property type="match status" value="1"/>
</dbReference>
<dbReference type="GO" id="GO:0032259">
    <property type="term" value="P:methylation"/>
    <property type="evidence" value="ECO:0007669"/>
    <property type="project" value="UniProtKB-KW"/>
</dbReference>
<dbReference type="GO" id="GO:0006396">
    <property type="term" value="P:RNA processing"/>
    <property type="evidence" value="ECO:0007669"/>
    <property type="project" value="InterPro"/>
</dbReference>
<evidence type="ECO:0000256" key="7">
    <source>
        <dbReference type="PROSITE-ProRule" id="PRU01024"/>
    </source>
</evidence>
<evidence type="ECO:0000256" key="4">
    <source>
        <dbReference type="ARBA" id="ARBA00033763"/>
    </source>
</evidence>
<dbReference type="PROSITE" id="PS01231">
    <property type="entry name" value="TRMA_2"/>
    <property type="match status" value="1"/>
</dbReference>
<evidence type="ECO:0000256" key="2">
    <source>
        <dbReference type="ARBA" id="ARBA00022679"/>
    </source>
</evidence>
<feature type="binding site" evidence="7">
    <location>
        <position position="344"/>
    </location>
    <ligand>
        <name>S-adenosyl-L-methionine</name>
        <dbReference type="ChEBI" id="CHEBI:59789"/>
    </ligand>
</feature>
<evidence type="ECO:0000256" key="5">
    <source>
        <dbReference type="ARBA" id="ARBA00047278"/>
    </source>
</evidence>
<dbReference type="PROSITE" id="PS50102">
    <property type="entry name" value="RRM"/>
    <property type="match status" value="1"/>
</dbReference>
<feature type="binding site" evidence="7">
    <location>
        <position position="453"/>
    </location>
    <ligand>
        <name>S-adenosyl-L-methionine</name>
        <dbReference type="ChEBI" id="CHEBI:59789"/>
    </ligand>
</feature>
<dbReference type="InterPro" id="IPR045850">
    <property type="entry name" value="TRM2_met"/>
</dbReference>
<dbReference type="OMA" id="NRGWRTM"/>
<feature type="binding site" evidence="7">
    <location>
        <position position="510"/>
    </location>
    <ligand>
        <name>S-adenosyl-L-methionine</name>
        <dbReference type="ChEBI" id="CHEBI:59789"/>
    </ligand>
</feature>
<dbReference type="InterPro" id="IPR000504">
    <property type="entry name" value="RRM_dom"/>
</dbReference>
<dbReference type="OrthoDB" id="417550at2759"/>
<feature type="region of interest" description="Disordered" evidence="8">
    <location>
        <begin position="365"/>
        <end position="415"/>
    </location>
</feature>
<feature type="compositionally biased region" description="Basic and acidic residues" evidence="8">
    <location>
        <begin position="378"/>
        <end position="389"/>
    </location>
</feature>
<dbReference type="PROSITE" id="PS51687">
    <property type="entry name" value="SAM_MT_RNA_M5U"/>
    <property type="match status" value="1"/>
</dbReference>
<dbReference type="InterPro" id="IPR010280">
    <property type="entry name" value="U5_MeTrfase_fam"/>
</dbReference>
<dbReference type="AlphaFoldDB" id="A0A7I4YUE7"/>
<dbReference type="PANTHER" id="PTHR45904">
    <property type="entry name" value="TRNA (URACIL-5-)-METHYLTRANSFERASE"/>
    <property type="match status" value="1"/>
</dbReference>
<dbReference type="GO" id="GO:0030697">
    <property type="term" value="F:tRNA (uracil(54)-C5)-methyltransferase activity, S-adenosyl methionine-dependent"/>
    <property type="evidence" value="ECO:0007669"/>
    <property type="project" value="UniProtKB-EC"/>
</dbReference>
<accession>A0A7I4YUE7</accession>
<dbReference type="SUPFAM" id="SSF53335">
    <property type="entry name" value="S-adenosyl-L-methionine-dependent methyltransferases"/>
    <property type="match status" value="1"/>
</dbReference>
<dbReference type="InterPro" id="IPR012677">
    <property type="entry name" value="Nucleotide-bd_a/b_plait_sf"/>
</dbReference>
<proteinExistence type="inferred from homology"/>
<feature type="active site" description="Nucleophile" evidence="7">
    <location>
        <position position="538"/>
    </location>
</feature>
<dbReference type="GO" id="GO:0003723">
    <property type="term" value="F:RNA binding"/>
    <property type="evidence" value="ECO:0007669"/>
    <property type="project" value="UniProtKB-UniRule"/>
</dbReference>
<dbReference type="Gene3D" id="3.30.70.330">
    <property type="match status" value="1"/>
</dbReference>
<feature type="domain" description="RRM" evidence="9">
    <location>
        <begin position="22"/>
        <end position="95"/>
    </location>
</feature>
<dbReference type="InterPro" id="IPR025714">
    <property type="entry name" value="Methyltranfer_dom"/>
</dbReference>
<evidence type="ECO:0000256" key="1">
    <source>
        <dbReference type="ARBA" id="ARBA00022603"/>
    </source>
</evidence>
<keyword evidence="1 7" id="KW-0489">Methyltransferase</keyword>
<dbReference type="SUPFAM" id="SSF54928">
    <property type="entry name" value="RNA-binding domain, RBD"/>
    <property type="match status" value="1"/>
</dbReference>
<organism evidence="10 11">
    <name type="scientific">Haemonchus contortus</name>
    <name type="common">Barber pole worm</name>
    <dbReference type="NCBI Taxonomy" id="6289"/>
    <lineage>
        <taxon>Eukaryota</taxon>
        <taxon>Metazoa</taxon>
        <taxon>Ecdysozoa</taxon>
        <taxon>Nematoda</taxon>
        <taxon>Chromadorea</taxon>
        <taxon>Rhabditida</taxon>
        <taxon>Rhabditina</taxon>
        <taxon>Rhabditomorpha</taxon>
        <taxon>Strongyloidea</taxon>
        <taxon>Trichostrongylidae</taxon>
        <taxon>Haemonchus</taxon>
    </lineage>
</organism>
<keyword evidence="2 7" id="KW-0808">Transferase</keyword>
<dbReference type="Proteomes" id="UP000025227">
    <property type="component" value="Unplaced"/>
</dbReference>
<dbReference type="Gene3D" id="2.40.50.1070">
    <property type="match status" value="1"/>
</dbReference>
<feature type="region of interest" description="Disordered" evidence="8">
    <location>
        <begin position="1"/>
        <end position="22"/>
    </location>
</feature>
<reference evidence="11" key="1">
    <citation type="submission" date="2020-12" db="UniProtKB">
        <authorList>
            <consortium name="WormBaseParasite"/>
        </authorList>
    </citation>
    <scope>IDENTIFICATION</scope>
    <source>
        <strain evidence="11">MHco3</strain>
    </source>
</reference>